<accession>A0ABT9A316</accession>
<dbReference type="InterPro" id="IPR023772">
    <property type="entry name" value="DNA-bd_HTH_TetR-type_CS"/>
</dbReference>
<feature type="DNA-binding region" description="H-T-H motif" evidence="4">
    <location>
        <begin position="28"/>
        <end position="47"/>
    </location>
</feature>
<dbReference type="PROSITE" id="PS50977">
    <property type="entry name" value="HTH_TETR_2"/>
    <property type="match status" value="1"/>
</dbReference>
<evidence type="ECO:0000256" key="3">
    <source>
        <dbReference type="ARBA" id="ARBA00023163"/>
    </source>
</evidence>
<dbReference type="Proteomes" id="UP001176468">
    <property type="component" value="Unassembled WGS sequence"/>
</dbReference>
<dbReference type="Pfam" id="PF00440">
    <property type="entry name" value="TetR_N"/>
    <property type="match status" value="1"/>
</dbReference>
<dbReference type="PROSITE" id="PS01081">
    <property type="entry name" value="HTH_TETR_1"/>
    <property type="match status" value="1"/>
</dbReference>
<name>A0ABT9A316_9SPHN</name>
<evidence type="ECO:0000256" key="1">
    <source>
        <dbReference type="ARBA" id="ARBA00023015"/>
    </source>
</evidence>
<evidence type="ECO:0000259" key="5">
    <source>
        <dbReference type="PROSITE" id="PS50977"/>
    </source>
</evidence>
<gene>
    <name evidence="6" type="ORF">Q5H94_14900</name>
</gene>
<organism evidence="6 7">
    <name type="scientific">Sphingomonas immobilis</name>
    <dbReference type="NCBI Taxonomy" id="3063997"/>
    <lineage>
        <taxon>Bacteria</taxon>
        <taxon>Pseudomonadati</taxon>
        <taxon>Pseudomonadota</taxon>
        <taxon>Alphaproteobacteria</taxon>
        <taxon>Sphingomonadales</taxon>
        <taxon>Sphingomonadaceae</taxon>
        <taxon>Sphingomonas</taxon>
    </lineage>
</organism>
<dbReference type="RefSeq" id="WP_304562075.1">
    <property type="nucleotide sequence ID" value="NZ_JAUQSZ010000010.1"/>
</dbReference>
<dbReference type="PANTHER" id="PTHR47506:SF6">
    <property type="entry name" value="HTH-TYPE TRANSCRIPTIONAL REPRESSOR NEMR"/>
    <property type="match status" value="1"/>
</dbReference>
<protein>
    <submittedName>
        <fullName evidence="6">Helix-turn-helix domain-containing protein</fullName>
    </submittedName>
</protein>
<dbReference type="InterPro" id="IPR001647">
    <property type="entry name" value="HTH_TetR"/>
</dbReference>
<evidence type="ECO:0000313" key="7">
    <source>
        <dbReference type="Proteomes" id="UP001176468"/>
    </source>
</evidence>
<keyword evidence="1" id="KW-0805">Transcription regulation</keyword>
<comment type="caution">
    <text evidence="6">The sequence shown here is derived from an EMBL/GenBank/DDBJ whole genome shotgun (WGS) entry which is preliminary data.</text>
</comment>
<evidence type="ECO:0000256" key="2">
    <source>
        <dbReference type="ARBA" id="ARBA00023125"/>
    </source>
</evidence>
<dbReference type="Gene3D" id="1.10.357.10">
    <property type="entry name" value="Tetracycline Repressor, domain 2"/>
    <property type="match status" value="1"/>
</dbReference>
<evidence type="ECO:0000313" key="6">
    <source>
        <dbReference type="EMBL" id="MDO7843620.1"/>
    </source>
</evidence>
<dbReference type="PRINTS" id="PR00455">
    <property type="entry name" value="HTHTETR"/>
</dbReference>
<dbReference type="EMBL" id="JAUQSZ010000010">
    <property type="protein sequence ID" value="MDO7843620.1"/>
    <property type="molecule type" value="Genomic_DNA"/>
</dbReference>
<dbReference type="SUPFAM" id="SSF46689">
    <property type="entry name" value="Homeodomain-like"/>
    <property type="match status" value="1"/>
</dbReference>
<dbReference type="InterPro" id="IPR009057">
    <property type="entry name" value="Homeodomain-like_sf"/>
</dbReference>
<keyword evidence="2 4" id="KW-0238">DNA-binding</keyword>
<dbReference type="PANTHER" id="PTHR47506">
    <property type="entry name" value="TRANSCRIPTIONAL REGULATORY PROTEIN"/>
    <property type="match status" value="1"/>
</dbReference>
<feature type="domain" description="HTH tetR-type" evidence="5">
    <location>
        <begin position="5"/>
        <end position="65"/>
    </location>
</feature>
<sequence length="215" mass="23479">MTKKLSTRDRILDAATALIWRDGYHAVSVDAICAAAAVQKGSFYHAFASKAELLLAALIRVRDVDRAEIERIYDNGAPIIDQFHEHLEWFGIAQRRLKAKYGFVPGTFNMVLDINVPEQVLQTVRAGHAAHLALVENALIAILGARETHDYCRWLASMVDRLIHGVMIESRLSNSLSGFDTFPESIFALVGIGDPPGSAVAQKIGEIAGSKRAGA</sequence>
<reference evidence="6" key="1">
    <citation type="submission" date="2023-07" db="EMBL/GenBank/DDBJ databases">
        <authorList>
            <person name="Kim M.K."/>
        </authorList>
    </citation>
    <scope>NUCLEOTIDE SEQUENCE</scope>
    <source>
        <strain evidence="6">CA1-15</strain>
    </source>
</reference>
<proteinExistence type="predicted"/>
<keyword evidence="7" id="KW-1185">Reference proteome</keyword>
<evidence type="ECO:0000256" key="4">
    <source>
        <dbReference type="PROSITE-ProRule" id="PRU00335"/>
    </source>
</evidence>
<keyword evidence="3" id="KW-0804">Transcription</keyword>